<feature type="compositionally biased region" description="Basic and acidic residues" evidence="1">
    <location>
        <begin position="200"/>
        <end position="209"/>
    </location>
</feature>
<dbReference type="SUPFAM" id="SSF53067">
    <property type="entry name" value="Actin-like ATPase domain"/>
    <property type="match status" value="2"/>
</dbReference>
<accession>A0A1L7CJX9</accession>
<dbReference type="GeneID" id="82879596"/>
<evidence type="ECO:0000259" key="2">
    <source>
        <dbReference type="Pfam" id="PF00814"/>
    </source>
</evidence>
<evidence type="ECO:0000313" key="4">
    <source>
        <dbReference type="EMBL" id="GEB97275.1"/>
    </source>
</evidence>
<dbReference type="GO" id="GO:0005829">
    <property type="term" value="C:cytosol"/>
    <property type="evidence" value="ECO:0007669"/>
    <property type="project" value="TreeGrafter"/>
</dbReference>
<feature type="region of interest" description="Disordered" evidence="1">
    <location>
        <begin position="200"/>
        <end position="221"/>
    </location>
</feature>
<dbReference type="PANTHER" id="PTHR11735:SF11">
    <property type="entry name" value="TRNA THREONYLCARBAMOYLADENOSINE BIOSYNTHESIS PROTEIN TSAB"/>
    <property type="match status" value="1"/>
</dbReference>
<dbReference type="InterPro" id="IPR000905">
    <property type="entry name" value="Gcp-like_dom"/>
</dbReference>
<evidence type="ECO:0000256" key="1">
    <source>
        <dbReference type="SAM" id="MobiDB-lite"/>
    </source>
</evidence>
<dbReference type="PANTHER" id="PTHR11735">
    <property type="entry name" value="TRNA N6-ADENOSINE THREONYLCARBAMOYLTRANSFERASE"/>
    <property type="match status" value="1"/>
</dbReference>
<evidence type="ECO:0000313" key="6">
    <source>
        <dbReference type="Proteomes" id="UP000315353"/>
    </source>
</evidence>
<dbReference type="STRING" id="28028.CFLV_02525"/>
<gene>
    <name evidence="4" type="ORF">CFL01nite_07700</name>
    <name evidence="3" type="ORF">CFLV_02525</name>
</gene>
<proteinExistence type="predicted"/>
<dbReference type="GO" id="GO:0002949">
    <property type="term" value="P:tRNA threonylcarbamoyladenosine modification"/>
    <property type="evidence" value="ECO:0007669"/>
    <property type="project" value="InterPro"/>
</dbReference>
<dbReference type="EMBL" id="CP009246">
    <property type="protein sequence ID" value="APT86174.1"/>
    <property type="molecule type" value="Genomic_DNA"/>
</dbReference>
<reference evidence="3 5" key="1">
    <citation type="submission" date="2014-08" db="EMBL/GenBank/DDBJ databases">
        <title>Complete genome sequence of Corynebacterium flavescens OJ8(T)(=DSM 20296(T)), isolated from cheese.</title>
        <authorList>
            <person name="Ruckert C."/>
            <person name="Albersmeier A."/>
            <person name="Winkler A."/>
            <person name="Kalinowski J."/>
        </authorList>
    </citation>
    <scope>NUCLEOTIDE SEQUENCE [LARGE SCALE GENOMIC DNA]</scope>
    <source>
        <strain evidence="3 5">OJ8</strain>
    </source>
</reference>
<sequence>MNVLAIDTATTDLVTGLVDPASGLIAERILKDTRAHNEMLIPTITELLEAAGMAFADIDAVVVGCGPGPFTGLRVGMATASAVGDALGVPVHGVCTHDAIGYATTGKVLVATDARRKEVYWAAYEEGKRIDGPEVCKPAILDTVAGTDVDAVIIPANLAAQLPESLRALPTHSAGPLPANLVVVADLQAQPAPLVPLYLRRPDAKEPAPKPRSSALSEVTK</sequence>
<evidence type="ECO:0000313" key="3">
    <source>
        <dbReference type="EMBL" id="APT86174.1"/>
    </source>
</evidence>
<dbReference type="NCBIfam" id="TIGR03725">
    <property type="entry name" value="T6A_YeaZ"/>
    <property type="match status" value="1"/>
</dbReference>
<organism evidence="3 5">
    <name type="scientific">Corynebacterium flavescens</name>
    <dbReference type="NCBI Taxonomy" id="28028"/>
    <lineage>
        <taxon>Bacteria</taxon>
        <taxon>Bacillati</taxon>
        <taxon>Actinomycetota</taxon>
        <taxon>Actinomycetes</taxon>
        <taxon>Mycobacteriales</taxon>
        <taxon>Corynebacteriaceae</taxon>
        <taxon>Corynebacterium</taxon>
    </lineage>
</organism>
<dbReference type="OrthoDB" id="9809995at2"/>
<dbReference type="KEGG" id="cfc:CFLV_02525"/>
<dbReference type="AlphaFoldDB" id="A0A1L7CJX9"/>
<dbReference type="EMBL" id="BJNB01000008">
    <property type="protein sequence ID" value="GEB97275.1"/>
    <property type="molecule type" value="Genomic_DNA"/>
</dbReference>
<dbReference type="InterPro" id="IPR043129">
    <property type="entry name" value="ATPase_NBD"/>
</dbReference>
<dbReference type="Pfam" id="PF00814">
    <property type="entry name" value="TsaD"/>
    <property type="match status" value="1"/>
</dbReference>
<keyword evidence="5" id="KW-1185">Reference proteome</keyword>
<reference evidence="4 6" key="2">
    <citation type="submission" date="2019-06" db="EMBL/GenBank/DDBJ databases">
        <title>Whole genome shotgun sequence of Corynebacterium flavescens NBRC 14136.</title>
        <authorList>
            <person name="Hosoyama A."/>
            <person name="Uohara A."/>
            <person name="Ohji S."/>
            <person name="Ichikawa N."/>
        </authorList>
    </citation>
    <scope>NUCLEOTIDE SEQUENCE [LARGE SCALE GENOMIC DNA]</scope>
    <source>
        <strain evidence="4 6">NBRC 14136</strain>
    </source>
</reference>
<protein>
    <submittedName>
        <fullName evidence="3">Peptidase M22</fullName>
    </submittedName>
    <submittedName>
        <fullName evidence="4">tRNA (Adenosine(37)-N6)-threonylcarbamoyltransferase complex dimerization subunit type 1 TsaB</fullName>
    </submittedName>
</protein>
<dbReference type="Proteomes" id="UP000315353">
    <property type="component" value="Unassembled WGS sequence"/>
</dbReference>
<name>A0A1L7CJX9_CORFL</name>
<evidence type="ECO:0000313" key="5">
    <source>
        <dbReference type="Proteomes" id="UP000185479"/>
    </source>
</evidence>
<feature type="domain" description="Gcp-like" evidence="2">
    <location>
        <begin position="33"/>
        <end position="139"/>
    </location>
</feature>
<dbReference type="CDD" id="cd24032">
    <property type="entry name" value="ASKHA_NBD_TsaB"/>
    <property type="match status" value="1"/>
</dbReference>
<dbReference type="Gene3D" id="3.30.420.40">
    <property type="match status" value="2"/>
</dbReference>
<dbReference type="Proteomes" id="UP000185479">
    <property type="component" value="Chromosome"/>
</dbReference>
<dbReference type="RefSeq" id="WP_075729172.1">
    <property type="nucleotide sequence ID" value="NZ_BJNB01000008.1"/>
</dbReference>
<dbReference type="InterPro" id="IPR022496">
    <property type="entry name" value="T6A_TsaB"/>
</dbReference>